<feature type="compositionally biased region" description="Low complexity" evidence="2">
    <location>
        <begin position="613"/>
        <end position="642"/>
    </location>
</feature>
<reference evidence="3" key="1">
    <citation type="submission" date="2021-01" db="EMBL/GenBank/DDBJ databases">
        <authorList>
            <person name="Corre E."/>
            <person name="Pelletier E."/>
            <person name="Niang G."/>
            <person name="Scheremetjew M."/>
            <person name="Finn R."/>
            <person name="Kale V."/>
            <person name="Holt S."/>
            <person name="Cochrane G."/>
            <person name="Meng A."/>
            <person name="Brown T."/>
            <person name="Cohen L."/>
        </authorList>
    </citation>
    <scope>NUCLEOTIDE SEQUENCE</scope>
    <source>
        <strain evidence="3">SAG 11-49</strain>
    </source>
</reference>
<feature type="region of interest" description="Disordered" evidence="2">
    <location>
        <begin position="1"/>
        <end position="20"/>
    </location>
</feature>
<protein>
    <submittedName>
        <fullName evidence="3">Uncharacterized protein</fullName>
    </submittedName>
</protein>
<feature type="region of interest" description="Disordered" evidence="2">
    <location>
        <begin position="102"/>
        <end position="150"/>
    </location>
</feature>
<evidence type="ECO:0000256" key="1">
    <source>
        <dbReference type="SAM" id="Coils"/>
    </source>
</evidence>
<feature type="coiled-coil region" evidence="1">
    <location>
        <begin position="382"/>
        <end position="409"/>
    </location>
</feature>
<evidence type="ECO:0000313" key="3">
    <source>
        <dbReference type="EMBL" id="CAD8678526.1"/>
    </source>
</evidence>
<keyword evidence="1" id="KW-0175">Coiled coil</keyword>
<feature type="region of interest" description="Disordered" evidence="2">
    <location>
        <begin position="655"/>
        <end position="676"/>
    </location>
</feature>
<feature type="compositionally biased region" description="Low complexity" evidence="2">
    <location>
        <begin position="276"/>
        <end position="295"/>
    </location>
</feature>
<feature type="compositionally biased region" description="Basic residues" evidence="2">
    <location>
        <begin position="665"/>
        <end position="674"/>
    </location>
</feature>
<evidence type="ECO:0000256" key="2">
    <source>
        <dbReference type="SAM" id="MobiDB-lite"/>
    </source>
</evidence>
<feature type="region of interest" description="Disordered" evidence="2">
    <location>
        <begin position="50"/>
        <end position="85"/>
    </location>
</feature>
<feature type="compositionally biased region" description="Polar residues" evidence="2">
    <location>
        <begin position="716"/>
        <end position="726"/>
    </location>
</feature>
<feature type="compositionally biased region" description="Polar residues" evidence="2">
    <location>
        <begin position="299"/>
        <end position="310"/>
    </location>
</feature>
<feature type="compositionally biased region" description="Low complexity" evidence="2">
    <location>
        <begin position="655"/>
        <end position="664"/>
    </location>
</feature>
<feature type="coiled-coil region" evidence="1">
    <location>
        <begin position="436"/>
        <end position="470"/>
    </location>
</feature>
<dbReference type="AlphaFoldDB" id="A0A7S0WQQ4"/>
<dbReference type="EMBL" id="HBFB01015225">
    <property type="protein sequence ID" value="CAD8678526.1"/>
    <property type="molecule type" value="Transcribed_RNA"/>
</dbReference>
<feature type="compositionally biased region" description="Low complexity" evidence="2">
    <location>
        <begin position="202"/>
        <end position="239"/>
    </location>
</feature>
<feature type="compositionally biased region" description="Low complexity" evidence="2">
    <location>
        <begin position="65"/>
        <end position="78"/>
    </location>
</feature>
<feature type="region of interest" description="Disordered" evidence="2">
    <location>
        <begin position="195"/>
        <end position="332"/>
    </location>
</feature>
<proteinExistence type="predicted"/>
<feature type="region of interest" description="Disordered" evidence="2">
    <location>
        <begin position="716"/>
        <end position="740"/>
    </location>
</feature>
<feature type="compositionally biased region" description="Low complexity" evidence="2">
    <location>
        <begin position="311"/>
        <end position="330"/>
    </location>
</feature>
<gene>
    <name evidence="3" type="ORF">CLEI1391_LOCUS8567</name>
</gene>
<accession>A0A7S0WQQ4</accession>
<organism evidence="3">
    <name type="scientific">Chlamydomonas leiostraca</name>
    <dbReference type="NCBI Taxonomy" id="1034604"/>
    <lineage>
        <taxon>Eukaryota</taxon>
        <taxon>Viridiplantae</taxon>
        <taxon>Chlorophyta</taxon>
        <taxon>core chlorophytes</taxon>
        <taxon>Chlorophyceae</taxon>
        <taxon>CS clade</taxon>
        <taxon>Chlamydomonadales</taxon>
        <taxon>Chlamydomonadaceae</taxon>
        <taxon>Chlamydomonas</taxon>
    </lineage>
</organism>
<feature type="region of interest" description="Disordered" evidence="2">
    <location>
        <begin position="541"/>
        <end position="642"/>
    </location>
</feature>
<name>A0A7S0WQQ4_9CHLO</name>
<sequence length="740" mass="74268">MDYEYEQHIKRGSTVPEGRSGDVVEGVVETFTKILSLGIADIFDISADAESRGSSRQPSPVRAQSPKPALNKPAAANAKSKKGGLGAVKIMKQPANADSINAAAATQAAQPSTSAGATQAPAAQPEAAANRAEPAVRQAQSAAEQQRQARAKAGLLDALVTGVSSFGQKATSLLNTLDANFDQMFNPMAELAAEEHARKLAEQQAAAAAQPHQPGSARAAKLAGSSASAQQAGSRQGGALDDEVTSKATSTSCATHPVSGGSLVLRSPRKSSQGDAGAPAQAPTSPAAAAATTSPRPMQGSTTPQSRGSNQRQARASPQAAARPSPQQQQDDSVLGAMMRAVGATQPAPGAAASVSIDVQGSPAQRRSTGAASALLRSPAGAAAIQAELARLKAEYTRVVADLERASRTCDELVAENSKLRGGCLDGVSVLDPALNETVRTQLEALLAEKARLAAENSRLQHENSGLQQLLAYTREHSEVGAEDCDEAALGAAGFPAQGATSSLQGISSSRFRDHASAGGAGDDEVAAVDEYYTSLLASASKGLEPPPELGLGVAGGEARRCGSPPPPFPALSPAHAGEAGGEDRGAWGSGGGMSPCALLQRAHTAELEQQQEEGGAQQEQQQQGGDSAGAEQEGSSTGSEGVVAAAVAEVVQQQQAASAAAAGKGKKGGKASKKAAASAAKVARALAAAAIPACSSPPDVAGGYDAHVVVHSLGSSQAEAPSPTRSAPDCSAVQDVGCA</sequence>